<dbReference type="AlphaFoldDB" id="A0A1W2TQ33"/>
<dbReference type="Proteomes" id="UP000054516">
    <property type="component" value="Unassembled WGS sequence"/>
</dbReference>
<protein>
    <submittedName>
        <fullName evidence="1">Uncharacterized protein</fullName>
    </submittedName>
</protein>
<reference evidence="1" key="1">
    <citation type="submission" date="2016-03" db="EMBL/GenBank/DDBJ databases">
        <title>Draft genome sequence of Rosellinia necatrix.</title>
        <authorList>
            <person name="Kanematsu S."/>
        </authorList>
    </citation>
    <scope>NUCLEOTIDE SEQUENCE [LARGE SCALE GENOMIC DNA]</scope>
    <source>
        <strain evidence="1">W97</strain>
    </source>
</reference>
<keyword evidence="2" id="KW-1185">Reference proteome</keyword>
<gene>
    <name evidence="1" type="ORF">SAMD00023353_5000140</name>
</gene>
<proteinExistence type="predicted"/>
<accession>A0A1W2TQ33</accession>
<evidence type="ECO:0000313" key="1">
    <source>
        <dbReference type="EMBL" id="GAP90530.2"/>
    </source>
</evidence>
<dbReference type="OrthoDB" id="4633200at2759"/>
<name>A0A1W2TQ33_ROSNE</name>
<dbReference type="EMBL" id="DF977495">
    <property type="protein sequence ID" value="GAP90530.2"/>
    <property type="molecule type" value="Genomic_DNA"/>
</dbReference>
<sequence>MINWVLEKYQEEHEPGPGKQPDPEALVAKFTLIRDHEIIEGHKFPLLDRLWDIARGRDNKLSLDLEENYGTFVESCQGIPFLIKALYGVVQGGLREGLRPEFALFCGLHPSEESYYKETYRE</sequence>
<organism evidence="1">
    <name type="scientific">Rosellinia necatrix</name>
    <name type="common">White root-rot fungus</name>
    <dbReference type="NCBI Taxonomy" id="77044"/>
    <lineage>
        <taxon>Eukaryota</taxon>
        <taxon>Fungi</taxon>
        <taxon>Dikarya</taxon>
        <taxon>Ascomycota</taxon>
        <taxon>Pezizomycotina</taxon>
        <taxon>Sordariomycetes</taxon>
        <taxon>Xylariomycetidae</taxon>
        <taxon>Xylariales</taxon>
        <taxon>Xylariaceae</taxon>
        <taxon>Rosellinia</taxon>
    </lineage>
</organism>
<evidence type="ECO:0000313" key="2">
    <source>
        <dbReference type="Proteomes" id="UP000054516"/>
    </source>
</evidence>